<evidence type="ECO:0000313" key="3">
    <source>
        <dbReference type="Proteomes" id="UP000234775"/>
    </source>
</evidence>
<dbReference type="NCBIfam" id="TIGR01906">
    <property type="entry name" value="integ_TIGR01906"/>
    <property type="match status" value="1"/>
</dbReference>
<dbReference type="Pfam" id="PF07314">
    <property type="entry name" value="Lit"/>
    <property type="match status" value="1"/>
</dbReference>
<name>A0A2I1K6D7_9LACT</name>
<accession>A0A2I1K6D7</accession>
<feature type="transmembrane region" description="Helical" evidence="1">
    <location>
        <begin position="12"/>
        <end position="33"/>
    </location>
</feature>
<keyword evidence="1" id="KW-0472">Membrane</keyword>
<dbReference type="RefSeq" id="WP_101660370.1">
    <property type="nucleotide sequence ID" value="NZ_PKGZ01000004.1"/>
</dbReference>
<protein>
    <submittedName>
        <fullName evidence="2">TIGR01906 family membrane protein</fullName>
    </submittedName>
</protein>
<dbReference type="InterPro" id="IPR010178">
    <property type="entry name" value="Lit"/>
</dbReference>
<feature type="transmembrane region" description="Helical" evidence="1">
    <location>
        <begin position="178"/>
        <end position="200"/>
    </location>
</feature>
<dbReference type="EMBL" id="PKGZ01000004">
    <property type="protein sequence ID" value="PKY91162.1"/>
    <property type="molecule type" value="Genomic_DNA"/>
</dbReference>
<dbReference type="Proteomes" id="UP000234775">
    <property type="component" value="Unassembled WGS sequence"/>
</dbReference>
<keyword evidence="1" id="KW-1133">Transmembrane helix</keyword>
<keyword evidence="1" id="KW-0812">Transmembrane</keyword>
<reference evidence="2 3" key="1">
    <citation type="submission" date="2017-12" db="EMBL/GenBank/DDBJ databases">
        <title>Phylogenetic diversity of female urinary microbiome.</title>
        <authorList>
            <person name="Thomas-White K."/>
            <person name="Wolfe A.J."/>
        </authorList>
    </citation>
    <scope>NUCLEOTIDE SEQUENCE [LARGE SCALE GENOMIC DNA]</scope>
    <source>
        <strain evidence="2 3">UMB0844</strain>
    </source>
</reference>
<organism evidence="2 3">
    <name type="scientific">Aerococcus christensenii</name>
    <dbReference type="NCBI Taxonomy" id="87541"/>
    <lineage>
        <taxon>Bacteria</taxon>
        <taxon>Bacillati</taxon>
        <taxon>Bacillota</taxon>
        <taxon>Bacilli</taxon>
        <taxon>Lactobacillales</taxon>
        <taxon>Aerococcaceae</taxon>
        <taxon>Aerococcus</taxon>
    </lineage>
</organism>
<sequence>MARRLAFKLGQINLLLTFLTLAIIITIWSVPLYRGVITWLHLPEQLQVPFNEIMRDYWAILKYLHSPWQKVLEVRNFSLSSQGRFHFYEVRRLFLELYGVGGLSSIGTYFFWQHLKKRKQLWILEGFFAKSLWAPLGIGLILTISFEPIFIGFHHVLFNNDAWLFDPLTDSIILMLPEVYFMACFLWAMGLMELFLFWAWRLVKKKVK</sequence>
<comment type="caution">
    <text evidence="2">The sequence shown here is derived from an EMBL/GenBank/DDBJ whole genome shotgun (WGS) entry which is preliminary data.</text>
</comment>
<evidence type="ECO:0000313" key="2">
    <source>
        <dbReference type="EMBL" id="PKY91162.1"/>
    </source>
</evidence>
<keyword evidence="3" id="KW-1185">Reference proteome</keyword>
<feature type="transmembrane region" description="Helical" evidence="1">
    <location>
        <begin position="93"/>
        <end position="112"/>
    </location>
</feature>
<gene>
    <name evidence="2" type="ORF">CYJ27_05500</name>
</gene>
<dbReference type="AlphaFoldDB" id="A0A2I1K6D7"/>
<evidence type="ECO:0000256" key="1">
    <source>
        <dbReference type="SAM" id="Phobius"/>
    </source>
</evidence>
<feature type="transmembrane region" description="Helical" evidence="1">
    <location>
        <begin position="132"/>
        <end position="158"/>
    </location>
</feature>
<proteinExistence type="predicted"/>